<gene>
    <name evidence="2" type="ORF">CBW46_014685</name>
</gene>
<evidence type="ECO:0000313" key="3">
    <source>
        <dbReference type="Proteomes" id="UP000214746"/>
    </source>
</evidence>
<organism evidence="2 3">
    <name type="scientific">Paenibacillus xerothermodurans</name>
    <dbReference type="NCBI Taxonomy" id="1977292"/>
    <lineage>
        <taxon>Bacteria</taxon>
        <taxon>Bacillati</taxon>
        <taxon>Bacillota</taxon>
        <taxon>Bacilli</taxon>
        <taxon>Bacillales</taxon>
        <taxon>Paenibacillaceae</taxon>
        <taxon>Paenibacillus</taxon>
    </lineage>
</organism>
<evidence type="ECO:0000259" key="1">
    <source>
        <dbReference type="SMART" id="SM00986"/>
    </source>
</evidence>
<accession>A0A2W1NAI4</accession>
<protein>
    <submittedName>
        <fullName evidence="2">DNA-deoxyinosine glycosylase</fullName>
    </submittedName>
</protein>
<dbReference type="CDD" id="cd10032">
    <property type="entry name" value="UDG-F6_HDG"/>
    <property type="match status" value="1"/>
</dbReference>
<dbReference type="OrthoDB" id="9799921at2"/>
<feature type="domain" description="Uracil-DNA glycosylase-like" evidence="1">
    <location>
        <begin position="18"/>
        <end position="177"/>
    </location>
</feature>
<dbReference type="Pfam" id="PF03167">
    <property type="entry name" value="UDG"/>
    <property type="match status" value="1"/>
</dbReference>
<name>A0A2W1NAI4_PAEXE</name>
<dbReference type="SUPFAM" id="SSF52141">
    <property type="entry name" value="Uracil-DNA glycosylase-like"/>
    <property type="match status" value="1"/>
</dbReference>
<sequence>MEGGAAVPDRVTRLQGLPPVVDRSCTVLVLGSMPGVQSLYKQEYYGNPRNHFWRLLYTLYGADAEPSDIYEERLEFALRHHVALWDVLASCERKGSLDADIRQPEANDFPAFFQAYPALQRVFFNGQAAERMYRKHVIPVLRAQGVGAKLRCATLPSTSPARTISFEAKLAMWRVLRS</sequence>
<keyword evidence="3" id="KW-1185">Reference proteome</keyword>
<comment type="caution">
    <text evidence="2">The sequence shown here is derived from an EMBL/GenBank/DDBJ whole genome shotgun (WGS) entry which is preliminary data.</text>
</comment>
<evidence type="ECO:0000313" key="2">
    <source>
        <dbReference type="EMBL" id="PZE20201.1"/>
    </source>
</evidence>
<dbReference type="InterPro" id="IPR036895">
    <property type="entry name" value="Uracil-DNA_glycosylase-like_sf"/>
</dbReference>
<dbReference type="NCBIfam" id="TIGR04274">
    <property type="entry name" value="hypoxanDNAglyco"/>
    <property type="match status" value="1"/>
</dbReference>
<dbReference type="InterPro" id="IPR005122">
    <property type="entry name" value="Uracil-DNA_glycosylase-like"/>
</dbReference>
<dbReference type="AlphaFoldDB" id="A0A2W1NAI4"/>
<dbReference type="SMART" id="SM00987">
    <property type="entry name" value="UreE_C"/>
    <property type="match status" value="1"/>
</dbReference>
<dbReference type="SMART" id="SM00986">
    <property type="entry name" value="UDG"/>
    <property type="match status" value="1"/>
</dbReference>
<dbReference type="InterPro" id="IPR026353">
    <property type="entry name" value="Hypoxan-DNA_Glyclase"/>
</dbReference>
<proteinExistence type="predicted"/>
<dbReference type="EMBL" id="NHRJ02000009">
    <property type="protein sequence ID" value="PZE20201.1"/>
    <property type="molecule type" value="Genomic_DNA"/>
</dbReference>
<reference evidence="2" key="1">
    <citation type="submission" date="2018-06" db="EMBL/GenBank/DDBJ databases">
        <title>Paenibacillus xerothermodurans sp. nov. an extremely dry heat resistant spore forming bacterium isolated from the soil of Cape Canaveral, Florida.</title>
        <authorList>
            <person name="Seuylemezian A."/>
            <person name="Kaur N."/>
            <person name="Patil P."/>
            <person name="Patil P."/>
            <person name="Mayilraj S."/>
            <person name="Vaishampayan P."/>
        </authorList>
    </citation>
    <scope>NUCLEOTIDE SEQUENCE [LARGE SCALE GENOMIC DNA]</scope>
    <source>
        <strain evidence="2">ATCC 27380</strain>
    </source>
</reference>
<dbReference type="Proteomes" id="UP000214746">
    <property type="component" value="Unassembled WGS sequence"/>
</dbReference>
<dbReference type="Gene3D" id="3.40.470.10">
    <property type="entry name" value="Uracil-DNA glycosylase-like domain"/>
    <property type="match status" value="1"/>
</dbReference>